<sequence length="378" mass="40406">MLKRTERTLWTLSALGCALALGAGILRGKGALCAAGAALCVAVVASPAGLWAVCALLLRRMGQRGNWHAVVPHMQRVARVRTLRLHDLSELEDGRFEVETAGAPFAMEDERALRRQGAWMLLCTACALCSGGPHGQYARLYGYDGDKLRRQFPARSLHADEAGVSEGCFRDGPGERTFCSGPLEILAERCALLWEEMPRPMTPQEREGLYAVAQDALRRGLLVEAYAMRSGEEWAFLGYVALAPALRPGAAERVRALRLRGVRTVLADTGDAGARLLARKAGVPCVRGRAVQGAEDLGGEDALFAREGGLSGVLEAVETARGRLARLVEATRSAAAAALLMNAVCTASSVAGGAAWPFVPVAAAIYASIYLYYARQTR</sequence>
<dbReference type="EMBL" id="DVFJ01000006">
    <property type="protein sequence ID" value="HIQ71019.1"/>
    <property type="molecule type" value="Genomic_DNA"/>
</dbReference>
<name>A0A9D0Z8N5_9FIRM</name>
<dbReference type="AlphaFoldDB" id="A0A9D0Z8N5"/>
<dbReference type="Proteomes" id="UP000886887">
    <property type="component" value="Unassembled WGS sequence"/>
</dbReference>
<feature type="transmembrane region" description="Helical" evidence="1">
    <location>
        <begin position="355"/>
        <end position="373"/>
    </location>
</feature>
<protein>
    <submittedName>
        <fullName evidence="2">Uncharacterized protein</fullName>
    </submittedName>
</protein>
<evidence type="ECO:0000313" key="3">
    <source>
        <dbReference type="Proteomes" id="UP000886887"/>
    </source>
</evidence>
<proteinExistence type="predicted"/>
<reference evidence="2" key="2">
    <citation type="journal article" date="2021" name="PeerJ">
        <title>Extensive microbial diversity within the chicken gut microbiome revealed by metagenomics and culture.</title>
        <authorList>
            <person name="Gilroy R."/>
            <person name="Ravi A."/>
            <person name="Getino M."/>
            <person name="Pursley I."/>
            <person name="Horton D.L."/>
            <person name="Alikhan N.F."/>
            <person name="Baker D."/>
            <person name="Gharbi K."/>
            <person name="Hall N."/>
            <person name="Watson M."/>
            <person name="Adriaenssens E.M."/>
            <person name="Foster-Nyarko E."/>
            <person name="Jarju S."/>
            <person name="Secka A."/>
            <person name="Antonio M."/>
            <person name="Oren A."/>
            <person name="Chaudhuri R.R."/>
            <person name="La Ragione R."/>
            <person name="Hildebrand F."/>
            <person name="Pallen M.J."/>
        </authorList>
    </citation>
    <scope>NUCLEOTIDE SEQUENCE</scope>
    <source>
        <strain evidence="2">ChiSxjej2B14-6234</strain>
    </source>
</reference>
<evidence type="ECO:0000256" key="1">
    <source>
        <dbReference type="SAM" id="Phobius"/>
    </source>
</evidence>
<accession>A0A9D0Z8N5</accession>
<evidence type="ECO:0000313" key="2">
    <source>
        <dbReference type="EMBL" id="HIQ71019.1"/>
    </source>
</evidence>
<organism evidence="2 3">
    <name type="scientific">Candidatus Onthenecus intestinigallinarum</name>
    <dbReference type="NCBI Taxonomy" id="2840875"/>
    <lineage>
        <taxon>Bacteria</taxon>
        <taxon>Bacillati</taxon>
        <taxon>Bacillota</taxon>
        <taxon>Clostridia</taxon>
        <taxon>Eubacteriales</taxon>
        <taxon>Candidatus Onthenecus</taxon>
    </lineage>
</organism>
<feature type="transmembrane region" description="Helical" evidence="1">
    <location>
        <begin position="34"/>
        <end position="58"/>
    </location>
</feature>
<feature type="transmembrane region" description="Helical" evidence="1">
    <location>
        <begin position="330"/>
        <end position="349"/>
    </location>
</feature>
<comment type="caution">
    <text evidence="2">The sequence shown here is derived from an EMBL/GenBank/DDBJ whole genome shotgun (WGS) entry which is preliminary data.</text>
</comment>
<reference evidence="2" key="1">
    <citation type="submission" date="2020-10" db="EMBL/GenBank/DDBJ databases">
        <authorList>
            <person name="Gilroy R."/>
        </authorList>
    </citation>
    <scope>NUCLEOTIDE SEQUENCE</scope>
    <source>
        <strain evidence="2">ChiSxjej2B14-6234</strain>
    </source>
</reference>
<gene>
    <name evidence="2" type="ORF">IAB73_02260</name>
</gene>
<keyword evidence="1" id="KW-1133">Transmembrane helix</keyword>
<keyword evidence="1" id="KW-0812">Transmembrane</keyword>
<keyword evidence="1" id="KW-0472">Membrane</keyword>